<organism evidence="1 2">
    <name type="scientific">Vermiconidia calcicola</name>
    <dbReference type="NCBI Taxonomy" id="1690605"/>
    <lineage>
        <taxon>Eukaryota</taxon>
        <taxon>Fungi</taxon>
        <taxon>Dikarya</taxon>
        <taxon>Ascomycota</taxon>
        <taxon>Pezizomycotina</taxon>
        <taxon>Dothideomycetes</taxon>
        <taxon>Dothideomycetidae</taxon>
        <taxon>Mycosphaerellales</taxon>
        <taxon>Extremaceae</taxon>
        <taxon>Vermiconidia</taxon>
    </lineage>
</organism>
<dbReference type="Proteomes" id="UP001281147">
    <property type="component" value="Unassembled WGS sequence"/>
</dbReference>
<keyword evidence="2" id="KW-1185">Reference proteome</keyword>
<name>A0ACC3MNR4_9PEZI</name>
<evidence type="ECO:0000313" key="2">
    <source>
        <dbReference type="Proteomes" id="UP001281147"/>
    </source>
</evidence>
<gene>
    <name evidence="1" type="primary">SMC5_5</name>
    <name evidence="1" type="ORF">LTR37_016116</name>
</gene>
<comment type="caution">
    <text evidence="1">The sequence shown here is derived from an EMBL/GenBank/DDBJ whole genome shotgun (WGS) entry which is preliminary data.</text>
</comment>
<accession>A0ACC3MNR4</accession>
<proteinExistence type="predicted"/>
<dbReference type="EMBL" id="JAUTXU010000189">
    <property type="protein sequence ID" value="KAK3700113.1"/>
    <property type="molecule type" value="Genomic_DNA"/>
</dbReference>
<reference evidence="1" key="1">
    <citation type="submission" date="2023-07" db="EMBL/GenBank/DDBJ databases">
        <title>Black Yeasts Isolated from many extreme environments.</title>
        <authorList>
            <person name="Coleine C."/>
            <person name="Stajich J.E."/>
            <person name="Selbmann L."/>
        </authorList>
    </citation>
    <scope>NUCLEOTIDE SEQUENCE</scope>
    <source>
        <strain evidence="1">CCFEE 5714</strain>
    </source>
</reference>
<sequence>MVIGPNGTGKNLDEFVKHGAKRGQIEIELAADPERHDSNPVITTKTDKGDTGNASEYLINGKKANKKRVQELAQSFSIQVDNLCQFLPQDKVVEFAALSPVELLSSTQRAAAPQQMSDWYEQLKEWRK</sequence>
<evidence type="ECO:0000313" key="1">
    <source>
        <dbReference type="EMBL" id="KAK3700113.1"/>
    </source>
</evidence>
<protein>
    <submittedName>
        <fullName evidence="1">Structural maintenance of chromosomes protein 5</fullName>
    </submittedName>
</protein>